<evidence type="ECO:0000259" key="4">
    <source>
        <dbReference type="Pfam" id="PF00135"/>
    </source>
</evidence>
<dbReference type="AlphaFoldDB" id="A0A6A6D9E3"/>
<dbReference type="InterPro" id="IPR029058">
    <property type="entry name" value="AB_hydrolase_fold"/>
</dbReference>
<name>A0A6A6D9E3_ZASCE</name>
<dbReference type="SUPFAM" id="SSF53474">
    <property type="entry name" value="alpha/beta-Hydrolases"/>
    <property type="match status" value="1"/>
</dbReference>
<feature type="chain" id="PRO_5025715604" description="Carboxylic ester hydrolase" evidence="3">
    <location>
        <begin position="17"/>
        <end position="517"/>
    </location>
</feature>
<evidence type="ECO:0000256" key="3">
    <source>
        <dbReference type="RuleBase" id="RU361235"/>
    </source>
</evidence>
<protein>
    <recommendedName>
        <fullName evidence="3">Carboxylic ester hydrolase</fullName>
        <ecNumber evidence="3">3.1.1.-</ecNumber>
    </recommendedName>
</protein>
<dbReference type="EMBL" id="ML993579">
    <property type="protein sequence ID" value="KAF2174266.1"/>
    <property type="molecule type" value="Genomic_DNA"/>
</dbReference>
<dbReference type="GeneID" id="54564425"/>
<dbReference type="Proteomes" id="UP000799537">
    <property type="component" value="Unassembled WGS sequence"/>
</dbReference>
<dbReference type="GO" id="GO:0016787">
    <property type="term" value="F:hydrolase activity"/>
    <property type="evidence" value="ECO:0007669"/>
    <property type="project" value="UniProtKB-KW"/>
</dbReference>
<comment type="similarity">
    <text evidence="1 3">Belongs to the type-B carboxylesterase/lipase family.</text>
</comment>
<feature type="domain" description="Carboxylesterase type B" evidence="4">
    <location>
        <begin position="28"/>
        <end position="351"/>
    </location>
</feature>
<organism evidence="5 6">
    <name type="scientific">Zasmidium cellare ATCC 36951</name>
    <dbReference type="NCBI Taxonomy" id="1080233"/>
    <lineage>
        <taxon>Eukaryota</taxon>
        <taxon>Fungi</taxon>
        <taxon>Dikarya</taxon>
        <taxon>Ascomycota</taxon>
        <taxon>Pezizomycotina</taxon>
        <taxon>Dothideomycetes</taxon>
        <taxon>Dothideomycetidae</taxon>
        <taxon>Mycosphaerellales</taxon>
        <taxon>Mycosphaerellaceae</taxon>
        <taxon>Zasmidium</taxon>
    </lineage>
</organism>
<dbReference type="OrthoDB" id="408631at2759"/>
<proteinExistence type="inferred from homology"/>
<evidence type="ECO:0000313" key="5">
    <source>
        <dbReference type="EMBL" id="KAF2174266.1"/>
    </source>
</evidence>
<keyword evidence="2 3" id="KW-0378">Hydrolase</keyword>
<reference evidence="5" key="1">
    <citation type="journal article" date="2020" name="Stud. Mycol.">
        <title>101 Dothideomycetes genomes: a test case for predicting lifestyles and emergence of pathogens.</title>
        <authorList>
            <person name="Haridas S."/>
            <person name="Albert R."/>
            <person name="Binder M."/>
            <person name="Bloem J."/>
            <person name="Labutti K."/>
            <person name="Salamov A."/>
            <person name="Andreopoulos B."/>
            <person name="Baker S."/>
            <person name="Barry K."/>
            <person name="Bills G."/>
            <person name="Bluhm B."/>
            <person name="Cannon C."/>
            <person name="Castanera R."/>
            <person name="Culley D."/>
            <person name="Daum C."/>
            <person name="Ezra D."/>
            <person name="Gonzalez J."/>
            <person name="Henrissat B."/>
            <person name="Kuo A."/>
            <person name="Liang C."/>
            <person name="Lipzen A."/>
            <person name="Lutzoni F."/>
            <person name="Magnuson J."/>
            <person name="Mondo S."/>
            <person name="Nolan M."/>
            <person name="Ohm R."/>
            <person name="Pangilinan J."/>
            <person name="Park H.-J."/>
            <person name="Ramirez L."/>
            <person name="Alfaro M."/>
            <person name="Sun H."/>
            <person name="Tritt A."/>
            <person name="Yoshinaga Y."/>
            <person name="Zwiers L.-H."/>
            <person name="Turgeon B."/>
            <person name="Goodwin S."/>
            <person name="Spatafora J."/>
            <person name="Crous P."/>
            <person name="Grigoriev I."/>
        </authorList>
    </citation>
    <scope>NUCLEOTIDE SEQUENCE</scope>
    <source>
        <strain evidence="5">ATCC 36951</strain>
    </source>
</reference>
<dbReference type="EC" id="3.1.1.-" evidence="3"/>
<keyword evidence="3" id="KW-0732">Signal</keyword>
<dbReference type="RefSeq" id="XP_033675155.1">
    <property type="nucleotide sequence ID" value="XM_033811153.1"/>
</dbReference>
<feature type="signal peptide" evidence="3">
    <location>
        <begin position="1"/>
        <end position="16"/>
    </location>
</feature>
<dbReference type="PROSITE" id="PS00122">
    <property type="entry name" value="CARBOXYLESTERASE_B_1"/>
    <property type="match status" value="1"/>
</dbReference>
<keyword evidence="6" id="KW-1185">Reference proteome</keyword>
<evidence type="ECO:0000256" key="1">
    <source>
        <dbReference type="ARBA" id="ARBA00005964"/>
    </source>
</evidence>
<dbReference type="Gene3D" id="3.40.50.1820">
    <property type="entry name" value="alpha/beta hydrolase"/>
    <property type="match status" value="1"/>
</dbReference>
<dbReference type="Pfam" id="PF00135">
    <property type="entry name" value="COesterase"/>
    <property type="match status" value="1"/>
</dbReference>
<gene>
    <name evidence="5" type="ORF">M409DRAFT_49124</name>
</gene>
<dbReference type="InterPro" id="IPR019826">
    <property type="entry name" value="Carboxylesterase_B_AS"/>
</dbReference>
<evidence type="ECO:0000313" key="6">
    <source>
        <dbReference type="Proteomes" id="UP000799537"/>
    </source>
</evidence>
<dbReference type="InterPro" id="IPR002018">
    <property type="entry name" value="CarbesteraseB"/>
</dbReference>
<dbReference type="InterPro" id="IPR050309">
    <property type="entry name" value="Type-B_Carboxylest/Lipase"/>
</dbReference>
<dbReference type="PANTHER" id="PTHR11559">
    <property type="entry name" value="CARBOXYLESTERASE"/>
    <property type="match status" value="1"/>
</dbReference>
<accession>A0A6A6D9E3</accession>
<sequence>MKLHLFSSFLIATTTALPQAIPHDECPVNTTSGLIIGHPSHDRPCVDEYLGIRYGKADRFMPSQAYSSKEAHHADNFGNECPCENGVNGELPGQQNTETESRIMGYFLEIYKNVTMSDDCLFLNVWSKRNSNDRKLKPVFVWAYGGHWATGQTNTPFYYGQYLADQEDIVVVTFNYRFSIFGFGKDSEGLKDGRLALEWVRNNIKAFGGDPEQITLGGHSAGAFLADILSFAYPQDPIAQSYILQSGTATTLPAGDPSVRDEGFRNVSKALGCNDEVDEVACLQNKDLREVAAAATKQRYPTGSLKVVFGPTIDNKTVFTPSEYARRGKEGTFGKGPTLLGNADYEQGFYKLQYWAFDKLHLAEKFLYSLVQRIATCPAAQAAEWRAKTAPTWRYRYFGEYPSLALYGPNVNGSSPGSQAYHGSELTLVWGTYEPLTLVAGNAELKAMSKYMMNAWAAFIRDPHHGLEAFGWPKYNASGDTLVHLGKNDAAWMELGNSSEYDHLGDVSCATVMLDNK</sequence>
<evidence type="ECO:0000256" key="2">
    <source>
        <dbReference type="ARBA" id="ARBA00022801"/>
    </source>
</evidence>